<feature type="compositionally biased region" description="Basic residues" evidence="1">
    <location>
        <begin position="128"/>
        <end position="137"/>
    </location>
</feature>
<dbReference type="AlphaFoldDB" id="A0A9W8DNQ0"/>
<evidence type="ECO:0000313" key="3">
    <source>
        <dbReference type="Proteomes" id="UP001150538"/>
    </source>
</evidence>
<proteinExistence type="predicted"/>
<keyword evidence="3" id="KW-1185">Reference proteome</keyword>
<name>A0A9W8DNQ0_9FUNG</name>
<evidence type="ECO:0000256" key="1">
    <source>
        <dbReference type="SAM" id="MobiDB-lite"/>
    </source>
</evidence>
<evidence type="ECO:0000313" key="2">
    <source>
        <dbReference type="EMBL" id="KAJ1916323.1"/>
    </source>
</evidence>
<comment type="caution">
    <text evidence="2">The sequence shown here is derived from an EMBL/GenBank/DDBJ whole genome shotgun (WGS) entry which is preliminary data.</text>
</comment>
<feature type="region of interest" description="Disordered" evidence="1">
    <location>
        <begin position="128"/>
        <end position="153"/>
    </location>
</feature>
<reference evidence="2" key="1">
    <citation type="submission" date="2022-07" db="EMBL/GenBank/DDBJ databases">
        <title>Phylogenomic reconstructions and comparative analyses of Kickxellomycotina fungi.</title>
        <authorList>
            <person name="Reynolds N.K."/>
            <person name="Stajich J.E."/>
            <person name="Barry K."/>
            <person name="Grigoriev I.V."/>
            <person name="Crous P."/>
            <person name="Smith M.E."/>
        </authorList>
    </citation>
    <scope>NUCLEOTIDE SEQUENCE</scope>
    <source>
        <strain evidence="2">NBRC 100468</strain>
    </source>
</reference>
<dbReference type="Proteomes" id="UP001150538">
    <property type="component" value="Unassembled WGS sequence"/>
</dbReference>
<feature type="compositionally biased region" description="Polar residues" evidence="1">
    <location>
        <begin position="144"/>
        <end position="153"/>
    </location>
</feature>
<organism evidence="2 3">
    <name type="scientific">Mycoemilia scoparia</name>
    <dbReference type="NCBI Taxonomy" id="417184"/>
    <lineage>
        <taxon>Eukaryota</taxon>
        <taxon>Fungi</taxon>
        <taxon>Fungi incertae sedis</taxon>
        <taxon>Zoopagomycota</taxon>
        <taxon>Kickxellomycotina</taxon>
        <taxon>Kickxellomycetes</taxon>
        <taxon>Kickxellales</taxon>
        <taxon>Kickxellaceae</taxon>
        <taxon>Mycoemilia</taxon>
    </lineage>
</organism>
<dbReference type="EMBL" id="JANBPU010000107">
    <property type="protein sequence ID" value="KAJ1916323.1"/>
    <property type="molecule type" value="Genomic_DNA"/>
</dbReference>
<sequence>MGSKYSIALMELELQTPKNMYEEEVAERDLSPHIIAGDDDGSKGILKGFVWNGNASILLDGFSSTNPRFFNQEIDPRLIKEQEPRKYQQASITDLNFITSDVVSRTTKTRRAVGMNLMLKKKVSRGKRALKQKRSCGGRHYGSCSGTTTNTSA</sequence>
<gene>
    <name evidence="2" type="ORF">H4219_003851</name>
</gene>
<accession>A0A9W8DNQ0</accession>
<protein>
    <submittedName>
        <fullName evidence="2">Uncharacterized protein</fullName>
    </submittedName>
</protein>